<dbReference type="EC" id="2.4.2.-" evidence="3"/>
<name>A0ABV5ZQN4_9PSEU</name>
<dbReference type="PANTHER" id="PTHR42824">
    <property type="entry name" value="GLUTAMINE AMIDOTRANSFERASE"/>
    <property type="match status" value="1"/>
</dbReference>
<accession>A0ABV5ZQN4</accession>
<evidence type="ECO:0000256" key="1">
    <source>
        <dbReference type="ARBA" id="ARBA00022962"/>
    </source>
</evidence>
<dbReference type="Pfam" id="PF13230">
    <property type="entry name" value="GATase_4"/>
    <property type="match status" value="1"/>
</dbReference>
<dbReference type="RefSeq" id="WP_377850316.1">
    <property type="nucleotide sequence ID" value="NZ_JBHLZU010000003.1"/>
</dbReference>
<evidence type="ECO:0000313" key="3">
    <source>
        <dbReference type="EMBL" id="MFB9903186.1"/>
    </source>
</evidence>
<dbReference type="Proteomes" id="UP001589693">
    <property type="component" value="Unassembled WGS sequence"/>
</dbReference>
<keyword evidence="3" id="KW-0808">Transferase</keyword>
<dbReference type="GO" id="GO:0016757">
    <property type="term" value="F:glycosyltransferase activity"/>
    <property type="evidence" value="ECO:0007669"/>
    <property type="project" value="UniProtKB-KW"/>
</dbReference>
<feature type="domain" description="Glutamine amidotransferase type-2" evidence="2">
    <location>
        <begin position="2"/>
        <end position="256"/>
    </location>
</feature>
<evidence type="ECO:0000313" key="4">
    <source>
        <dbReference type="Proteomes" id="UP001589693"/>
    </source>
</evidence>
<proteinExistence type="predicted"/>
<keyword evidence="3" id="KW-0328">Glycosyltransferase</keyword>
<protein>
    <submittedName>
        <fullName evidence="3">Class II glutamine amidotransferase</fullName>
        <ecNumber evidence="3">2.4.2.-</ecNumber>
    </submittedName>
</protein>
<dbReference type="CDD" id="cd01908">
    <property type="entry name" value="YafJ"/>
    <property type="match status" value="1"/>
</dbReference>
<keyword evidence="1 3" id="KW-0315">Glutamine amidotransferase</keyword>
<gene>
    <name evidence="3" type="ORF">ACFFQA_04475</name>
</gene>
<dbReference type="InterPro" id="IPR026869">
    <property type="entry name" value="EgtC-like"/>
</dbReference>
<sequence length="289" mass="31686">MCRLFGLSAAPHRVRATFWLLEAPDSLAEQSRREPDGTGLGVFSENDAPRVFKEPLPAYRDRQFSYEARELESATFVAHIRYASTGGLDVPNTHPFEQHGRLFAHNGVVENLPALDAELGAYRDLVGGDTDSERLFALITKYADIRDGDVNSAIEAAVRWMAAELPVYALNFVLISPTEMWALRYPDVHSLFVLERRAGGPLGSRHLEHASAAGRIRVRSGALSGQPAVVVASERMDDDPGWQALCPGELLHVDDRLNATRRVVIDHAPRHPLALEQLGAHAVASQAGS</sequence>
<evidence type="ECO:0000259" key="2">
    <source>
        <dbReference type="PROSITE" id="PS51278"/>
    </source>
</evidence>
<dbReference type="SUPFAM" id="SSF56235">
    <property type="entry name" value="N-terminal nucleophile aminohydrolases (Ntn hydrolases)"/>
    <property type="match status" value="1"/>
</dbReference>
<keyword evidence="4" id="KW-1185">Reference proteome</keyword>
<dbReference type="PANTHER" id="PTHR42824:SF1">
    <property type="entry name" value="GLUTAMINE AMIDOTRANSFERASE YAFJ-RELATED"/>
    <property type="match status" value="1"/>
</dbReference>
<dbReference type="PROSITE" id="PS51278">
    <property type="entry name" value="GATASE_TYPE_2"/>
    <property type="match status" value="1"/>
</dbReference>
<organism evidence="3 4">
    <name type="scientific">Allokutzneria oryzae</name>
    <dbReference type="NCBI Taxonomy" id="1378989"/>
    <lineage>
        <taxon>Bacteria</taxon>
        <taxon>Bacillati</taxon>
        <taxon>Actinomycetota</taxon>
        <taxon>Actinomycetes</taxon>
        <taxon>Pseudonocardiales</taxon>
        <taxon>Pseudonocardiaceae</taxon>
        <taxon>Allokutzneria</taxon>
    </lineage>
</organism>
<dbReference type="EMBL" id="JBHLZU010000003">
    <property type="protein sequence ID" value="MFB9903186.1"/>
    <property type="molecule type" value="Genomic_DNA"/>
</dbReference>
<dbReference type="InterPro" id="IPR017932">
    <property type="entry name" value="GATase_2_dom"/>
</dbReference>
<dbReference type="Gene3D" id="3.60.20.10">
    <property type="entry name" value="Glutamine Phosphoribosylpyrophosphate, subunit 1, domain 1"/>
    <property type="match status" value="1"/>
</dbReference>
<reference evidence="3 4" key="1">
    <citation type="submission" date="2024-09" db="EMBL/GenBank/DDBJ databases">
        <authorList>
            <person name="Sun Q."/>
            <person name="Mori K."/>
        </authorList>
    </citation>
    <scope>NUCLEOTIDE SEQUENCE [LARGE SCALE GENOMIC DNA]</scope>
    <source>
        <strain evidence="3 4">TBRC 7907</strain>
    </source>
</reference>
<dbReference type="InterPro" id="IPR029055">
    <property type="entry name" value="Ntn_hydrolases_N"/>
</dbReference>
<comment type="caution">
    <text evidence="3">The sequence shown here is derived from an EMBL/GenBank/DDBJ whole genome shotgun (WGS) entry which is preliminary data.</text>
</comment>